<organism evidence="3">
    <name type="scientific">Castellaniella ginsengisoli</name>
    <dbReference type="NCBI Taxonomy" id="546114"/>
    <lineage>
        <taxon>Bacteria</taxon>
        <taxon>Pseudomonadati</taxon>
        <taxon>Pseudomonadota</taxon>
        <taxon>Betaproteobacteria</taxon>
        <taxon>Burkholderiales</taxon>
        <taxon>Alcaligenaceae</taxon>
        <taxon>Castellaniella</taxon>
    </lineage>
</organism>
<dbReference type="EMBL" id="CP158268">
    <property type="protein sequence ID" value="XDJ85142.1"/>
    <property type="molecule type" value="Genomic_DNA"/>
</dbReference>
<dbReference type="Pfam" id="PF18352">
    <property type="entry name" value="Gp138_N"/>
    <property type="match status" value="1"/>
</dbReference>
<feature type="region of interest" description="Disordered" evidence="1">
    <location>
        <begin position="200"/>
        <end position="223"/>
    </location>
</feature>
<dbReference type="InterPro" id="IPR041599">
    <property type="entry name" value="Gp138_N"/>
</dbReference>
<reference evidence="3" key="1">
    <citation type="submission" date="2024-05" db="EMBL/GenBank/DDBJ databases">
        <authorList>
            <person name="Luo Y.-C."/>
            <person name="Nicholds J."/>
            <person name="Mortimer T."/>
            <person name="Maboni G."/>
        </authorList>
    </citation>
    <scope>NUCLEOTIDE SEQUENCE</scope>
    <source>
        <strain evidence="3">140124</strain>
    </source>
</reference>
<gene>
    <name evidence="3" type="ORF">ABRZ08_13225</name>
</gene>
<evidence type="ECO:0000313" key="3">
    <source>
        <dbReference type="EMBL" id="XDJ85142.1"/>
    </source>
</evidence>
<dbReference type="Gene3D" id="2.40.50.230">
    <property type="entry name" value="Gp5 N-terminal domain"/>
    <property type="match status" value="1"/>
</dbReference>
<sequence length="223" mass="23126">MKELIQAALAEVNVCLPGVIVAYDGKTATVRPAMPKQLANGQTLVAPQIVQVPVCWPIADGGRAMVTVPLKPGDPVKLNFSQRSLENWLSGSDQAPDDPRQFDLSDCFATPVMRPGPVADTENVCIQYGPGTIKLAPSGDLTINVPTMTVNAQQTTYNSPVTVNGLLTYTMGMQGSGGEGSSISITGGAQFEGGALTHNGKNIGSDHKHGGVVAGGDESDVPV</sequence>
<dbReference type="AlphaFoldDB" id="A0AB39G1T9"/>
<dbReference type="RefSeq" id="WP_368641776.1">
    <property type="nucleotide sequence ID" value="NZ_CP158268.1"/>
</dbReference>
<feature type="domain" description="Phage protein Gp138 N-terminal" evidence="2">
    <location>
        <begin position="16"/>
        <end position="111"/>
    </location>
</feature>
<protein>
    <submittedName>
        <fullName evidence="3">Gp138 family membrane-puncturing spike protein</fullName>
    </submittedName>
</protein>
<accession>A0AB39G1T9</accession>
<evidence type="ECO:0000259" key="2">
    <source>
        <dbReference type="Pfam" id="PF18352"/>
    </source>
</evidence>
<dbReference type="InterPro" id="IPR037026">
    <property type="entry name" value="Vgr_OB-fold_dom_sf"/>
</dbReference>
<name>A0AB39G1T9_9BURK</name>
<evidence type="ECO:0000256" key="1">
    <source>
        <dbReference type="SAM" id="MobiDB-lite"/>
    </source>
</evidence>
<proteinExistence type="predicted"/>